<dbReference type="EMBL" id="JBBUKT010000018">
    <property type="protein sequence ID" value="MEK7954334.1"/>
    <property type="molecule type" value="Genomic_DNA"/>
</dbReference>
<comment type="caution">
    <text evidence="2">The sequence shown here is derived from an EMBL/GenBank/DDBJ whole genome shotgun (WGS) entry which is preliminary data.</text>
</comment>
<name>A0ABU9B541_9BACT</name>
<organism evidence="2 3">
    <name type="scientific">Luteolibacter soli</name>
    <dbReference type="NCBI Taxonomy" id="3135280"/>
    <lineage>
        <taxon>Bacteria</taxon>
        <taxon>Pseudomonadati</taxon>
        <taxon>Verrucomicrobiota</taxon>
        <taxon>Verrucomicrobiia</taxon>
        <taxon>Verrucomicrobiales</taxon>
        <taxon>Verrucomicrobiaceae</taxon>
        <taxon>Luteolibacter</taxon>
    </lineage>
</organism>
<accession>A0ABU9B541</accession>
<dbReference type="InterPro" id="IPR029058">
    <property type="entry name" value="AB_hydrolase_fold"/>
</dbReference>
<protein>
    <submittedName>
        <fullName evidence="2">Alpha/beta hydrolase</fullName>
    </submittedName>
</protein>
<dbReference type="InterPro" id="IPR050228">
    <property type="entry name" value="Carboxylesterase_BioH"/>
</dbReference>
<dbReference type="GO" id="GO:0016787">
    <property type="term" value="F:hydrolase activity"/>
    <property type="evidence" value="ECO:0007669"/>
    <property type="project" value="UniProtKB-KW"/>
</dbReference>
<dbReference type="PANTHER" id="PTHR43194:SF2">
    <property type="entry name" value="PEROXISOMAL MEMBRANE PROTEIN LPX1"/>
    <property type="match status" value="1"/>
</dbReference>
<evidence type="ECO:0000313" key="2">
    <source>
        <dbReference type="EMBL" id="MEK7954334.1"/>
    </source>
</evidence>
<dbReference type="SUPFAM" id="SSF53474">
    <property type="entry name" value="alpha/beta-Hydrolases"/>
    <property type="match status" value="1"/>
</dbReference>
<keyword evidence="2" id="KW-0378">Hydrolase</keyword>
<reference evidence="2 3" key="1">
    <citation type="submission" date="2024-04" db="EMBL/GenBank/DDBJ databases">
        <title>Luteolibacter sp. isolated from soil.</title>
        <authorList>
            <person name="An J."/>
        </authorList>
    </citation>
    <scope>NUCLEOTIDE SEQUENCE [LARGE SCALE GENOMIC DNA]</scope>
    <source>
        <strain evidence="2 3">Y139</strain>
    </source>
</reference>
<gene>
    <name evidence="2" type="ORF">WKV53_27705</name>
</gene>
<dbReference type="Proteomes" id="UP001371305">
    <property type="component" value="Unassembled WGS sequence"/>
</dbReference>
<evidence type="ECO:0000259" key="1">
    <source>
        <dbReference type="Pfam" id="PF12697"/>
    </source>
</evidence>
<dbReference type="Gene3D" id="3.40.50.1820">
    <property type="entry name" value="alpha/beta hydrolase"/>
    <property type="match status" value="1"/>
</dbReference>
<feature type="domain" description="AB hydrolase-1" evidence="1">
    <location>
        <begin position="5"/>
        <end position="238"/>
    </location>
</feature>
<evidence type="ECO:0000313" key="3">
    <source>
        <dbReference type="Proteomes" id="UP001371305"/>
    </source>
</evidence>
<dbReference type="PANTHER" id="PTHR43194">
    <property type="entry name" value="HYDROLASE ALPHA/BETA FOLD FAMILY"/>
    <property type="match status" value="1"/>
</dbReference>
<dbReference type="Pfam" id="PF12697">
    <property type="entry name" value="Abhydrolase_6"/>
    <property type="match status" value="1"/>
</dbReference>
<sequence length="262" mass="29067">MKPRIIFIHGMFQNSKSWDQYPWAAHFEQLGFDVEAPSWPLHEGDPSELRANIPAGLGSLTLSQVYHHIRGIILQSPEKPVVVGHSLGGLIAQKLLAEGLLRAAVGIASVAPNKMLALDWGFLRNSASITNPFAGSDPYEMTPELFHQNFANTLSRGESDAAWSDTAVHESRQVLRDILGEDGEIDMTRPHAPLLLIGAEKDEIIPASLVRRNAHAYEDERSHHEYREFTGRGHFICGEPGWEEIATSISNWLQGHLTAVRS</sequence>
<dbReference type="RefSeq" id="WP_341408102.1">
    <property type="nucleotide sequence ID" value="NZ_JBBUKT010000018.1"/>
</dbReference>
<keyword evidence="3" id="KW-1185">Reference proteome</keyword>
<proteinExistence type="predicted"/>
<dbReference type="InterPro" id="IPR000073">
    <property type="entry name" value="AB_hydrolase_1"/>
</dbReference>